<evidence type="ECO:0000313" key="1">
    <source>
        <dbReference type="Proteomes" id="UP000887576"/>
    </source>
</evidence>
<organism evidence="1 2">
    <name type="scientific">Panagrolaimus sp. JU765</name>
    <dbReference type="NCBI Taxonomy" id="591449"/>
    <lineage>
        <taxon>Eukaryota</taxon>
        <taxon>Metazoa</taxon>
        <taxon>Ecdysozoa</taxon>
        <taxon>Nematoda</taxon>
        <taxon>Chromadorea</taxon>
        <taxon>Rhabditida</taxon>
        <taxon>Tylenchina</taxon>
        <taxon>Panagrolaimomorpha</taxon>
        <taxon>Panagrolaimoidea</taxon>
        <taxon>Panagrolaimidae</taxon>
        <taxon>Panagrolaimus</taxon>
    </lineage>
</organism>
<dbReference type="Proteomes" id="UP000887576">
    <property type="component" value="Unplaced"/>
</dbReference>
<sequence length="579" mass="64732">MNPITQFTPECKPVGANYSMIQPFWADVFLMNDTSNAIYYRQTTDYKVLNQFQQQLYKVFPNLTGTPITWAFITTWYNVTYYGASGSGPSDQAKRNTFQCALGSNGVNSFAIFYYNQIQWIKGDASRNTAAQVGFDSGDGTNRYMLDVSCTDDVIDVADMSNVGPAGVFIFRIDSANIQTGSTITALPTTRRRTTTESTTNTLPTTQYQTTTNYQPTTSSSAPINPLSNAIGNPCSTNIANAWLDIVLLIDVSNSMKSTDLNKYLNTISQIFDDFFIGQDPQHSTRVSVIAFDTDVQVVYDLNSNTNNDDLRTKINAVSQYQTNKRETNVVKAFQKAQDIFNEQGSYRAQAIILGAAAYDRKKYNADEVTNDLKEDGVSIVTIEFVNIHGVKANLSGLSSPGFSYNSTQNLLNDIPNALTKINCFCPENTIQFKTFDNVTQQYTYYADCFDYYNGYTNPAYAENGCKPGTLAAVTSFEKSEFIIDNVINGTPFKNFTVGAYYDGGWKWHNYNGTSFPVGQYPAIPSNSNGKYGYFYNYFGFNYEFRVNPGGKEYAMPYVCQYHACDADYLCDSESKKLH</sequence>
<accession>A0AC34RF29</accession>
<evidence type="ECO:0000313" key="2">
    <source>
        <dbReference type="WBParaSite" id="JU765_v2.g6248.t1"/>
    </source>
</evidence>
<reference evidence="2" key="1">
    <citation type="submission" date="2022-11" db="UniProtKB">
        <authorList>
            <consortium name="WormBaseParasite"/>
        </authorList>
    </citation>
    <scope>IDENTIFICATION</scope>
</reference>
<dbReference type="WBParaSite" id="JU765_v2.g6248.t1">
    <property type="protein sequence ID" value="JU765_v2.g6248.t1"/>
    <property type="gene ID" value="JU765_v2.g6248"/>
</dbReference>
<proteinExistence type="predicted"/>
<name>A0AC34RF29_9BILA</name>
<protein>
    <submittedName>
        <fullName evidence="2">VWFA domain-containing protein</fullName>
    </submittedName>
</protein>